<organism evidence="1 2">
    <name type="scientific">Morus notabilis</name>
    <dbReference type="NCBI Taxonomy" id="981085"/>
    <lineage>
        <taxon>Eukaryota</taxon>
        <taxon>Viridiplantae</taxon>
        <taxon>Streptophyta</taxon>
        <taxon>Embryophyta</taxon>
        <taxon>Tracheophyta</taxon>
        <taxon>Spermatophyta</taxon>
        <taxon>Magnoliopsida</taxon>
        <taxon>eudicotyledons</taxon>
        <taxon>Gunneridae</taxon>
        <taxon>Pentapetalae</taxon>
        <taxon>rosids</taxon>
        <taxon>fabids</taxon>
        <taxon>Rosales</taxon>
        <taxon>Moraceae</taxon>
        <taxon>Moreae</taxon>
        <taxon>Morus</taxon>
    </lineage>
</organism>
<sequence length="62" mass="7073">MRGRELFWVRLGRQAKVKLELRLSDLGLSSPSRKEERELITASFPKWASSCRCSIGLDHTVA</sequence>
<name>W9RE74_9ROSA</name>
<reference evidence="2" key="1">
    <citation type="submission" date="2013-01" db="EMBL/GenBank/DDBJ databases">
        <title>Draft Genome Sequence of a Mulberry Tree, Morus notabilis C.K. Schneid.</title>
        <authorList>
            <person name="He N."/>
            <person name="Zhao S."/>
        </authorList>
    </citation>
    <scope>NUCLEOTIDE SEQUENCE</scope>
</reference>
<gene>
    <name evidence="1" type="ORF">L484_022431</name>
</gene>
<dbReference type="EMBL" id="KE344072">
    <property type="protein sequence ID" value="EXB52654.1"/>
    <property type="molecule type" value="Genomic_DNA"/>
</dbReference>
<dbReference type="Proteomes" id="UP000030645">
    <property type="component" value="Unassembled WGS sequence"/>
</dbReference>
<dbReference type="AlphaFoldDB" id="W9RE74"/>
<protein>
    <submittedName>
        <fullName evidence="1">Uncharacterized protein</fullName>
    </submittedName>
</protein>
<accession>W9RE74</accession>
<evidence type="ECO:0000313" key="2">
    <source>
        <dbReference type="Proteomes" id="UP000030645"/>
    </source>
</evidence>
<keyword evidence="2" id="KW-1185">Reference proteome</keyword>
<evidence type="ECO:0000313" key="1">
    <source>
        <dbReference type="EMBL" id="EXB52654.1"/>
    </source>
</evidence>
<proteinExistence type="predicted"/>